<gene>
    <name evidence="2" type="ORF">GTP77_29890</name>
</gene>
<dbReference type="PANTHER" id="PTHR33055">
    <property type="entry name" value="TRANSPOSASE FOR INSERTION SEQUENCE ELEMENT IS1111A"/>
    <property type="match status" value="1"/>
</dbReference>
<keyword evidence="3" id="KW-1185">Reference proteome</keyword>
<dbReference type="GO" id="GO:0003677">
    <property type="term" value="F:DNA binding"/>
    <property type="evidence" value="ECO:0007669"/>
    <property type="project" value="InterPro"/>
</dbReference>
<evidence type="ECO:0000313" key="2">
    <source>
        <dbReference type="EMBL" id="MYN11512.1"/>
    </source>
</evidence>
<proteinExistence type="predicted"/>
<name>A0A7X4HJ52_9BURK</name>
<evidence type="ECO:0000259" key="1">
    <source>
        <dbReference type="Pfam" id="PF01548"/>
    </source>
</evidence>
<dbReference type="EMBL" id="WWCU01000126">
    <property type="protein sequence ID" value="MYN11512.1"/>
    <property type="molecule type" value="Genomic_DNA"/>
</dbReference>
<feature type="non-terminal residue" evidence="2">
    <location>
        <position position="125"/>
    </location>
</feature>
<dbReference type="InterPro" id="IPR002525">
    <property type="entry name" value="Transp_IS110-like_N"/>
</dbReference>
<reference evidence="2 3" key="1">
    <citation type="submission" date="2019-12" db="EMBL/GenBank/DDBJ databases">
        <title>Novel species isolated from a subtropical stream in China.</title>
        <authorList>
            <person name="Lu H."/>
        </authorList>
    </citation>
    <scope>NUCLEOTIDE SEQUENCE [LARGE SCALE GENOMIC DNA]</scope>
    <source>
        <strain evidence="2 3">FT127W</strain>
    </source>
</reference>
<accession>A0A7X4HJ52</accession>
<dbReference type="PANTHER" id="PTHR33055:SF3">
    <property type="entry name" value="PUTATIVE TRANSPOSASE FOR IS117-RELATED"/>
    <property type="match status" value="1"/>
</dbReference>
<feature type="domain" description="Transposase IS110-like N-terminal" evidence="1">
    <location>
        <begin position="4"/>
        <end position="112"/>
    </location>
</feature>
<sequence>MLCLGIDVAKLKVDCALRLETGKHRAKVVENTQAGFAKLEAWLQSHTDGLPHICMEATGVYWEAIAEFFARRGYRVSVVNPAQIKAFSQAQLVRTKTDQVDAKVIAEFCAKHGPEAWQPPPLSEQ</sequence>
<dbReference type="AlphaFoldDB" id="A0A7X4HJ52"/>
<organism evidence="2 3">
    <name type="scientific">Pseudoduganella aquatica</name>
    <dbReference type="NCBI Taxonomy" id="2660641"/>
    <lineage>
        <taxon>Bacteria</taxon>
        <taxon>Pseudomonadati</taxon>
        <taxon>Pseudomonadota</taxon>
        <taxon>Betaproteobacteria</taxon>
        <taxon>Burkholderiales</taxon>
        <taxon>Oxalobacteraceae</taxon>
        <taxon>Telluria group</taxon>
        <taxon>Pseudoduganella</taxon>
    </lineage>
</organism>
<dbReference type="Pfam" id="PF01548">
    <property type="entry name" value="DEDD_Tnp_IS110"/>
    <property type="match status" value="1"/>
</dbReference>
<dbReference type="GO" id="GO:0004803">
    <property type="term" value="F:transposase activity"/>
    <property type="evidence" value="ECO:0007669"/>
    <property type="project" value="InterPro"/>
</dbReference>
<dbReference type="InterPro" id="IPR047650">
    <property type="entry name" value="Transpos_IS110"/>
</dbReference>
<evidence type="ECO:0000313" key="3">
    <source>
        <dbReference type="Proteomes" id="UP000450676"/>
    </source>
</evidence>
<dbReference type="GO" id="GO:0006313">
    <property type="term" value="P:DNA transposition"/>
    <property type="evidence" value="ECO:0007669"/>
    <property type="project" value="InterPro"/>
</dbReference>
<comment type="caution">
    <text evidence="2">The sequence shown here is derived from an EMBL/GenBank/DDBJ whole genome shotgun (WGS) entry which is preliminary data.</text>
</comment>
<dbReference type="RefSeq" id="WP_161075757.1">
    <property type="nucleotide sequence ID" value="NZ_WWCU01000126.1"/>
</dbReference>
<dbReference type="Proteomes" id="UP000450676">
    <property type="component" value="Unassembled WGS sequence"/>
</dbReference>
<protein>
    <submittedName>
        <fullName evidence="2">Transposase</fullName>
    </submittedName>
</protein>